<dbReference type="PANTHER" id="PTHR37318">
    <property type="entry name" value="BSL7504 PROTEIN"/>
    <property type="match status" value="1"/>
</dbReference>
<comment type="caution">
    <text evidence="2">The sequence shown here is derived from an EMBL/GenBank/DDBJ whole genome shotgun (WGS) entry which is preliminary data.</text>
</comment>
<dbReference type="SUPFAM" id="SSF46785">
    <property type="entry name" value="Winged helix' DNA-binding domain"/>
    <property type="match status" value="1"/>
</dbReference>
<dbReference type="EMBL" id="BHZC01000001">
    <property type="protein sequence ID" value="GCD32304.1"/>
    <property type="molecule type" value="Genomic_DNA"/>
</dbReference>
<dbReference type="Gene3D" id="1.10.10.10">
    <property type="entry name" value="Winged helix-like DNA-binding domain superfamily/Winged helix DNA-binding domain"/>
    <property type="match status" value="1"/>
</dbReference>
<protein>
    <submittedName>
        <fullName evidence="2">Transcriptional regulator</fullName>
    </submittedName>
</protein>
<dbReference type="Pfam" id="PF13601">
    <property type="entry name" value="HTH_34"/>
    <property type="match status" value="1"/>
</dbReference>
<evidence type="ECO:0000313" key="3">
    <source>
        <dbReference type="Proteomes" id="UP000287830"/>
    </source>
</evidence>
<feature type="domain" description="Winged helix DNA-binding" evidence="1">
    <location>
        <begin position="19"/>
        <end position="97"/>
    </location>
</feature>
<reference evidence="2 3" key="1">
    <citation type="submission" date="2018-11" db="EMBL/GenBank/DDBJ databases">
        <title>Whole genome sequence of Streptomyces chrestomyceticus NBRC 13444(T).</title>
        <authorList>
            <person name="Komaki H."/>
            <person name="Tamura T."/>
        </authorList>
    </citation>
    <scope>NUCLEOTIDE SEQUENCE [LARGE SCALE GENOMIC DNA]</scope>
    <source>
        <strain evidence="2 3">NBRC 13444</strain>
    </source>
</reference>
<evidence type="ECO:0000259" key="1">
    <source>
        <dbReference type="Pfam" id="PF13601"/>
    </source>
</evidence>
<proteinExistence type="predicted"/>
<dbReference type="CDD" id="cd00090">
    <property type="entry name" value="HTH_ARSR"/>
    <property type="match status" value="1"/>
</dbReference>
<dbReference type="OrthoDB" id="4952043at2"/>
<dbReference type="InterPro" id="IPR036388">
    <property type="entry name" value="WH-like_DNA-bd_sf"/>
</dbReference>
<dbReference type="GeneID" id="95619139"/>
<dbReference type="PANTHER" id="PTHR37318:SF1">
    <property type="entry name" value="BSL7504 PROTEIN"/>
    <property type="match status" value="1"/>
</dbReference>
<dbReference type="InterPro" id="IPR036390">
    <property type="entry name" value="WH_DNA-bd_sf"/>
</dbReference>
<gene>
    <name evidence="2" type="ORF">OEIGOIKO_00015</name>
</gene>
<dbReference type="InterPro" id="IPR027395">
    <property type="entry name" value="WH_DNA-bd_dom"/>
</dbReference>
<dbReference type="InterPro" id="IPR011991">
    <property type="entry name" value="ArsR-like_HTH"/>
</dbReference>
<name>A0A7U9PXM0_9ACTN</name>
<evidence type="ECO:0000313" key="2">
    <source>
        <dbReference type="EMBL" id="GCD32304.1"/>
    </source>
</evidence>
<dbReference type="RefSeq" id="WP_125042757.1">
    <property type="nucleotide sequence ID" value="NZ_BHZC01000001.1"/>
</dbReference>
<sequence length="101" mass="11789">MTGEHPRTRLLTVIHSPTRLAILGTLRHVEQINFADLQQALDLSTAELSRQLAILEKESLIEIGKFRERRHPVTRIWFSESGRQRFDDYLNQLRQVVQANL</sequence>
<accession>A0A7U9PXM0</accession>
<dbReference type="Proteomes" id="UP000287830">
    <property type="component" value="Unassembled WGS sequence"/>
</dbReference>
<dbReference type="AlphaFoldDB" id="A0A7U9PXM0"/>
<organism evidence="2 3">
    <name type="scientific">Streptomyces chrestomyceticus JCM 4735</name>
    <dbReference type="NCBI Taxonomy" id="1306181"/>
    <lineage>
        <taxon>Bacteria</taxon>
        <taxon>Bacillati</taxon>
        <taxon>Actinomycetota</taxon>
        <taxon>Actinomycetes</taxon>
        <taxon>Kitasatosporales</taxon>
        <taxon>Streptomycetaceae</taxon>
        <taxon>Streptomyces</taxon>
    </lineage>
</organism>